<feature type="region of interest" description="Disordered" evidence="1">
    <location>
        <begin position="44"/>
        <end position="134"/>
    </location>
</feature>
<proteinExistence type="predicted"/>
<gene>
    <name evidence="3" type="ORF">GCM10020369_13850</name>
</gene>
<protein>
    <submittedName>
        <fullName evidence="3">Zf-TFIIB domain-containing protein</fullName>
    </submittedName>
</protein>
<dbReference type="Proteomes" id="UP001501676">
    <property type="component" value="Unassembled WGS sequence"/>
</dbReference>
<feature type="compositionally biased region" description="Low complexity" evidence="1">
    <location>
        <begin position="68"/>
        <end position="93"/>
    </location>
</feature>
<evidence type="ECO:0000313" key="3">
    <source>
        <dbReference type="EMBL" id="GAA3384374.1"/>
    </source>
</evidence>
<reference evidence="4" key="1">
    <citation type="journal article" date="2019" name="Int. J. Syst. Evol. Microbiol.">
        <title>The Global Catalogue of Microorganisms (GCM) 10K type strain sequencing project: providing services to taxonomists for standard genome sequencing and annotation.</title>
        <authorList>
            <consortium name="The Broad Institute Genomics Platform"/>
            <consortium name="The Broad Institute Genome Sequencing Center for Infectious Disease"/>
            <person name="Wu L."/>
            <person name="Ma J."/>
        </authorList>
    </citation>
    <scope>NUCLEOTIDE SEQUENCE [LARGE SCALE GENOMIC DNA]</scope>
    <source>
        <strain evidence="4">JCM 9458</strain>
    </source>
</reference>
<feature type="compositionally biased region" description="Basic residues" evidence="1">
    <location>
        <begin position="111"/>
        <end position="126"/>
    </location>
</feature>
<organism evidence="3 4">
    <name type="scientific">Cryptosporangium minutisporangium</name>
    <dbReference type="NCBI Taxonomy" id="113569"/>
    <lineage>
        <taxon>Bacteria</taxon>
        <taxon>Bacillati</taxon>
        <taxon>Actinomycetota</taxon>
        <taxon>Actinomycetes</taxon>
        <taxon>Cryptosporangiales</taxon>
        <taxon>Cryptosporangiaceae</taxon>
        <taxon>Cryptosporangium</taxon>
    </lineage>
</organism>
<feature type="domain" description="Transcription factor zinc-finger" evidence="2">
    <location>
        <begin position="4"/>
        <end position="43"/>
    </location>
</feature>
<evidence type="ECO:0000313" key="4">
    <source>
        <dbReference type="Proteomes" id="UP001501676"/>
    </source>
</evidence>
<evidence type="ECO:0000259" key="2">
    <source>
        <dbReference type="Pfam" id="PF13453"/>
    </source>
</evidence>
<dbReference type="InterPro" id="IPR027392">
    <property type="entry name" value="TF_Znf"/>
</dbReference>
<sequence length="134" mass="14712">MTMICPKCQAPMRQYERAGVTIDQCSECRGIFLDRGELERLVDAEDKYRRGSHGSHGAPSAPPPAPGYPSSHGQPAYGQPGYGQPAYGQQAYPTHSSHAPGYGTHGSHGAYGHHGHRRHRGHRRNKSFFDDLFG</sequence>
<comment type="caution">
    <text evidence="3">The sequence shown here is derived from an EMBL/GenBank/DDBJ whole genome shotgun (WGS) entry which is preliminary data.</text>
</comment>
<feature type="compositionally biased region" description="Low complexity" evidence="1">
    <location>
        <begin position="101"/>
        <end position="110"/>
    </location>
</feature>
<name>A0ABP6SUH6_9ACTN</name>
<evidence type="ECO:0000256" key="1">
    <source>
        <dbReference type="SAM" id="MobiDB-lite"/>
    </source>
</evidence>
<accession>A0ABP6SUH6</accession>
<dbReference type="Pfam" id="PF13453">
    <property type="entry name" value="Zn_ribbon_TFIIB"/>
    <property type="match status" value="1"/>
</dbReference>
<keyword evidence="4" id="KW-1185">Reference proteome</keyword>
<dbReference type="EMBL" id="BAAAYN010000007">
    <property type="protein sequence ID" value="GAA3384374.1"/>
    <property type="molecule type" value="Genomic_DNA"/>
</dbReference>